<dbReference type="GeneID" id="300572255"/>
<comment type="caution">
    <text evidence="2">The sequence shown here is derived from an EMBL/GenBank/DDBJ whole genome shotgun (WGS) entry which is preliminary data.</text>
</comment>
<sequence>MASSWTNPLQALAVVTDHPARAASEALSEALSSTVLDPEGFDKARQEARKKIEEYQPVDSRDDTAALLEILLDKLPKEGQMALASDIETSDLRLLRNHLVDAILKPMKLAGGNQPITEPSSNLAGMEQIESSLHEIEPSKRNQTRLKQDCLQRDGFRCSISGHYDWSSLEEGKVALPADGRLTITQCAHILPFALSDFDERVATETRNKAIIWFALHRYFPELRDKIDTSTINNHANLITMDASLHSAFGQYRIGFWPAERDNTYYIRSHGGLPLPAIISKGQEFVHFISHDPQIPLPDIDFLKTHCRIGEILRVSGIGQRIEKEVENSLQDPSNLRPDGSTNLWSIMERKMLINV</sequence>
<name>A0ABY2HG78_9HYPO</name>
<dbReference type="Pfam" id="PF13391">
    <property type="entry name" value="HNH_2"/>
    <property type="match status" value="1"/>
</dbReference>
<protein>
    <recommendedName>
        <fullName evidence="1">HNH nuclease domain-containing protein</fullName>
    </recommendedName>
</protein>
<gene>
    <name evidence="2" type="ORF">CCMA1212_000333</name>
</gene>
<accession>A0ABY2HG78</accession>
<dbReference type="RefSeq" id="XP_073562903.1">
    <property type="nucleotide sequence ID" value="XM_073697805.1"/>
</dbReference>
<evidence type="ECO:0000259" key="1">
    <source>
        <dbReference type="Pfam" id="PF13391"/>
    </source>
</evidence>
<reference evidence="2 3" key="1">
    <citation type="submission" date="2018-01" db="EMBL/GenBank/DDBJ databases">
        <title>Genome characterization of the sugarcane-associated fungus Trichoderma ghanense CCMA-1212 and their application in lignocelulose bioconversion.</title>
        <authorList>
            <person name="Steindorff A.S."/>
            <person name="Mendes T.D."/>
            <person name="Vilela E.S.D."/>
            <person name="Rodrigues D.S."/>
            <person name="Formighieri E.F."/>
            <person name="Melo I.S."/>
            <person name="Favaro L.C.L."/>
        </authorList>
    </citation>
    <scope>NUCLEOTIDE SEQUENCE [LARGE SCALE GENOMIC DNA]</scope>
    <source>
        <strain evidence="2 3">CCMA-1212</strain>
    </source>
</reference>
<dbReference type="InterPro" id="IPR003615">
    <property type="entry name" value="HNH_nuc"/>
</dbReference>
<keyword evidence="3" id="KW-1185">Reference proteome</keyword>
<evidence type="ECO:0000313" key="3">
    <source>
        <dbReference type="Proteomes" id="UP001642720"/>
    </source>
</evidence>
<dbReference type="EMBL" id="PPTA01000001">
    <property type="protein sequence ID" value="TFB06702.1"/>
    <property type="molecule type" value="Genomic_DNA"/>
</dbReference>
<proteinExistence type="predicted"/>
<dbReference type="Proteomes" id="UP001642720">
    <property type="component" value="Unassembled WGS sequence"/>
</dbReference>
<feature type="domain" description="HNH nuclease" evidence="1">
    <location>
        <begin position="158"/>
        <end position="256"/>
    </location>
</feature>
<organism evidence="2 3">
    <name type="scientific">Trichoderma ghanense</name>
    <dbReference type="NCBI Taxonomy" id="65468"/>
    <lineage>
        <taxon>Eukaryota</taxon>
        <taxon>Fungi</taxon>
        <taxon>Dikarya</taxon>
        <taxon>Ascomycota</taxon>
        <taxon>Pezizomycotina</taxon>
        <taxon>Sordariomycetes</taxon>
        <taxon>Hypocreomycetidae</taxon>
        <taxon>Hypocreales</taxon>
        <taxon>Hypocreaceae</taxon>
        <taxon>Trichoderma</taxon>
    </lineage>
</organism>
<evidence type="ECO:0000313" key="2">
    <source>
        <dbReference type="EMBL" id="TFB06702.1"/>
    </source>
</evidence>